<dbReference type="Proteomes" id="UP000757232">
    <property type="component" value="Unassembled WGS sequence"/>
</dbReference>
<dbReference type="AlphaFoldDB" id="A0A9Q5I0T4"/>
<feature type="region of interest" description="Disordered" evidence="1">
    <location>
        <begin position="1"/>
        <end position="24"/>
    </location>
</feature>
<sequence length="155" mass="18074">MSREPDNPEGEKKDLINERKSREHLRKSSIDLFSDSSETFDLSCIPDASQGLEPFSREDIYEMLSDPFWREIILEAQNDAKTYLNDIHHLENLHEEYWWTLGVDPRAIRRPEPHSSHVDEDLGIFTDHHLTHGSCRRDKKAKVTEACIDPSLIFS</sequence>
<evidence type="ECO:0000313" key="3">
    <source>
        <dbReference type="Proteomes" id="UP000757232"/>
    </source>
</evidence>
<dbReference type="EMBL" id="LNZH02000157">
    <property type="protein sequence ID" value="OCB89390.1"/>
    <property type="molecule type" value="Genomic_DNA"/>
</dbReference>
<comment type="caution">
    <text evidence="2">The sequence shown here is derived from an EMBL/GenBank/DDBJ whole genome shotgun (WGS) entry which is preliminary data.</text>
</comment>
<gene>
    <name evidence="2" type="ORF">A7U60_g3481</name>
</gene>
<evidence type="ECO:0000313" key="2">
    <source>
        <dbReference type="EMBL" id="OCB89390.1"/>
    </source>
</evidence>
<proteinExistence type="predicted"/>
<keyword evidence="3" id="KW-1185">Reference proteome</keyword>
<reference evidence="2" key="1">
    <citation type="submission" date="2016-06" db="EMBL/GenBank/DDBJ databases">
        <title>Draft Genome sequence of the fungus Inonotus baumii.</title>
        <authorList>
            <person name="Zhu H."/>
            <person name="Lin W."/>
        </authorList>
    </citation>
    <scope>NUCLEOTIDE SEQUENCE</scope>
    <source>
        <strain evidence="2">821</strain>
    </source>
</reference>
<accession>A0A9Q5I0T4</accession>
<protein>
    <submittedName>
        <fullName evidence="2">Uncharacterized protein</fullName>
    </submittedName>
</protein>
<organism evidence="2 3">
    <name type="scientific">Sanghuangporus baumii</name>
    <name type="common">Phellinus baumii</name>
    <dbReference type="NCBI Taxonomy" id="108892"/>
    <lineage>
        <taxon>Eukaryota</taxon>
        <taxon>Fungi</taxon>
        <taxon>Dikarya</taxon>
        <taxon>Basidiomycota</taxon>
        <taxon>Agaricomycotina</taxon>
        <taxon>Agaricomycetes</taxon>
        <taxon>Hymenochaetales</taxon>
        <taxon>Hymenochaetaceae</taxon>
        <taxon>Sanghuangporus</taxon>
    </lineage>
</organism>
<name>A0A9Q5I0T4_SANBA</name>
<evidence type="ECO:0000256" key="1">
    <source>
        <dbReference type="SAM" id="MobiDB-lite"/>
    </source>
</evidence>